<reference evidence="2" key="3">
    <citation type="journal article" date="2017" name="Nature">
        <title>Genome sequence of the progenitor of the wheat D genome Aegilops tauschii.</title>
        <authorList>
            <person name="Luo M.C."/>
            <person name="Gu Y.Q."/>
            <person name="Puiu D."/>
            <person name="Wang H."/>
            <person name="Twardziok S.O."/>
            <person name="Deal K.R."/>
            <person name="Huo N."/>
            <person name="Zhu T."/>
            <person name="Wang L."/>
            <person name="Wang Y."/>
            <person name="McGuire P.E."/>
            <person name="Liu S."/>
            <person name="Long H."/>
            <person name="Ramasamy R.K."/>
            <person name="Rodriguez J.C."/>
            <person name="Van S.L."/>
            <person name="Yuan L."/>
            <person name="Wang Z."/>
            <person name="Xia Z."/>
            <person name="Xiao L."/>
            <person name="Anderson O.D."/>
            <person name="Ouyang S."/>
            <person name="Liang Y."/>
            <person name="Zimin A.V."/>
            <person name="Pertea G."/>
            <person name="Qi P."/>
            <person name="Bennetzen J.L."/>
            <person name="Dai X."/>
            <person name="Dawson M.W."/>
            <person name="Muller H.G."/>
            <person name="Kugler K."/>
            <person name="Rivarola-Duarte L."/>
            <person name="Spannagl M."/>
            <person name="Mayer K.F.X."/>
            <person name="Lu F.H."/>
            <person name="Bevan M.W."/>
            <person name="Leroy P."/>
            <person name="Li P."/>
            <person name="You F.M."/>
            <person name="Sun Q."/>
            <person name="Liu Z."/>
            <person name="Lyons E."/>
            <person name="Wicker T."/>
            <person name="Salzberg S.L."/>
            <person name="Devos K.M."/>
            <person name="Dvorak J."/>
        </authorList>
    </citation>
    <scope>NUCLEOTIDE SEQUENCE [LARGE SCALE GENOMIC DNA]</scope>
    <source>
        <strain evidence="2">cv. AL8/78</strain>
    </source>
</reference>
<dbReference type="Proteomes" id="UP000015105">
    <property type="component" value="Chromosome 2D"/>
</dbReference>
<feature type="region of interest" description="Disordered" evidence="1">
    <location>
        <begin position="1"/>
        <end position="38"/>
    </location>
</feature>
<accession>A0A453AP57</accession>
<keyword evidence="3" id="KW-1185">Reference proteome</keyword>
<dbReference type="AlphaFoldDB" id="A0A453AP57"/>
<proteinExistence type="predicted"/>
<sequence length="87" mass="8587">MAAGDGLQPKNTAPSSHGAAAAQSGEGKSRAQLHDGSNGRSAALVLTADGDPWIAAHGGGRLPASLPMAEKGEGRLTAFLRLADGGQ</sequence>
<reference evidence="3" key="2">
    <citation type="journal article" date="2017" name="Nat. Plants">
        <title>The Aegilops tauschii genome reveals multiple impacts of transposons.</title>
        <authorList>
            <person name="Zhao G."/>
            <person name="Zou C."/>
            <person name="Li K."/>
            <person name="Wang K."/>
            <person name="Li T."/>
            <person name="Gao L."/>
            <person name="Zhang X."/>
            <person name="Wang H."/>
            <person name="Yang Z."/>
            <person name="Liu X."/>
            <person name="Jiang W."/>
            <person name="Mao L."/>
            <person name="Kong X."/>
            <person name="Jiao Y."/>
            <person name="Jia J."/>
        </authorList>
    </citation>
    <scope>NUCLEOTIDE SEQUENCE [LARGE SCALE GENOMIC DNA]</scope>
    <source>
        <strain evidence="3">cv. AL8/78</strain>
    </source>
</reference>
<protein>
    <submittedName>
        <fullName evidence="2">Uncharacterized protein</fullName>
    </submittedName>
</protein>
<organism evidence="2 3">
    <name type="scientific">Aegilops tauschii subsp. strangulata</name>
    <name type="common">Goatgrass</name>
    <dbReference type="NCBI Taxonomy" id="200361"/>
    <lineage>
        <taxon>Eukaryota</taxon>
        <taxon>Viridiplantae</taxon>
        <taxon>Streptophyta</taxon>
        <taxon>Embryophyta</taxon>
        <taxon>Tracheophyta</taxon>
        <taxon>Spermatophyta</taxon>
        <taxon>Magnoliopsida</taxon>
        <taxon>Liliopsida</taxon>
        <taxon>Poales</taxon>
        <taxon>Poaceae</taxon>
        <taxon>BOP clade</taxon>
        <taxon>Pooideae</taxon>
        <taxon>Triticodae</taxon>
        <taxon>Triticeae</taxon>
        <taxon>Triticinae</taxon>
        <taxon>Aegilops</taxon>
    </lineage>
</organism>
<dbReference type="EnsemblPlants" id="AET2Gv20212500.13">
    <property type="protein sequence ID" value="AET2Gv20212500.13"/>
    <property type="gene ID" value="AET2Gv20212500"/>
</dbReference>
<evidence type="ECO:0000256" key="1">
    <source>
        <dbReference type="SAM" id="MobiDB-lite"/>
    </source>
</evidence>
<reference evidence="2" key="4">
    <citation type="submission" date="2019-03" db="UniProtKB">
        <authorList>
            <consortium name="EnsemblPlants"/>
        </authorList>
    </citation>
    <scope>IDENTIFICATION</scope>
</reference>
<reference evidence="3" key="1">
    <citation type="journal article" date="2014" name="Science">
        <title>Ancient hybridizations among the ancestral genomes of bread wheat.</title>
        <authorList>
            <consortium name="International Wheat Genome Sequencing Consortium,"/>
            <person name="Marcussen T."/>
            <person name="Sandve S.R."/>
            <person name="Heier L."/>
            <person name="Spannagl M."/>
            <person name="Pfeifer M."/>
            <person name="Jakobsen K.S."/>
            <person name="Wulff B.B."/>
            <person name="Steuernagel B."/>
            <person name="Mayer K.F."/>
            <person name="Olsen O.A."/>
        </authorList>
    </citation>
    <scope>NUCLEOTIDE SEQUENCE [LARGE SCALE GENOMIC DNA]</scope>
    <source>
        <strain evidence="3">cv. AL8/78</strain>
    </source>
</reference>
<name>A0A453AP57_AEGTS</name>
<reference evidence="2" key="5">
    <citation type="journal article" date="2021" name="G3 (Bethesda)">
        <title>Aegilops tauschii genome assembly Aet v5.0 features greater sequence contiguity and improved annotation.</title>
        <authorList>
            <person name="Wang L."/>
            <person name="Zhu T."/>
            <person name="Rodriguez J.C."/>
            <person name="Deal K.R."/>
            <person name="Dubcovsky J."/>
            <person name="McGuire P.E."/>
            <person name="Lux T."/>
            <person name="Spannagl M."/>
            <person name="Mayer K.F.X."/>
            <person name="Baldrich P."/>
            <person name="Meyers B.C."/>
            <person name="Huo N."/>
            <person name="Gu Y.Q."/>
            <person name="Zhou H."/>
            <person name="Devos K.M."/>
            <person name="Bennetzen J.L."/>
            <person name="Unver T."/>
            <person name="Budak H."/>
            <person name="Gulick P.J."/>
            <person name="Galiba G."/>
            <person name="Kalapos B."/>
            <person name="Nelson D.R."/>
            <person name="Li P."/>
            <person name="You F.M."/>
            <person name="Luo M.C."/>
            <person name="Dvorak J."/>
        </authorList>
    </citation>
    <scope>NUCLEOTIDE SEQUENCE [LARGE SCALE GENOMIC DNA]</scope>
    <source>
        <strain evidence="2">cv. AL8/78</strain>
    </source>
</reference>
<dbReference type="Gramene" id="AET2Gv20212500.13">
    <property type="protein sequence ID" value="AET2Gv20212500.13"/>
    <property type="gene ID" value="AET2Gv20212500"/>
</dbReference>
<evidence type="ECO:0000313" key="3">
    <source>
        <dbReference type="Proteomes" id="UP000015105"/>
    </source>
</evidence>
<evidence type="ECO:0000313" key="2">
    <source>
        <dbReference type="EnsemblPlants" id="AET2Gv20212500.13"/>
    </source>
</evidence>